<comment type="subcellular location">
    <subcellularLocation>
        <location evidence="3">Cytoplasm</location>
        <location evidence="3">Cytoskeleton</location>
        <location evidence="3">Spindle pole</location>
    </subcellularLocation>
    <subcellularLocation>
        <location evidence="2">Mitochondrion outer membrane</location>
        <topology evidence="2">Single-pass membrane protein</topology>
    </subcellularLocation>
    <subcellularLocation>
        <location evidence="1">Nucleus</location>
    </subcellularLocation>
</comment>
<dbReference type="GO" id="GO:0005741">
    <property type="term" value="C:mitochondrial outer membrane"/>
    <property type="evidence" value="ECO:0007669"/>
    <property type="project" value="UniProtKB-SubCell"/>
</dbReference>
<keyword evidence="8" id="KW-0175">Coiled coil</keyword>
<evidence type="ECO:0000256" key="6">
    <source>
        <dbReference type="ARBA" id="ARBA00022787"/>
    </source>
</evidence>
<evidence type="ECO:0000256" key="1">
    <source>
        <dbReference type="ARBA" id="ARBA00004123"/>
    </source>
</evidence>
<sequence length="418" mass="47510">MYHVAVRLLNYMKKPGTIGYKGLVCVGATALSGLAGYYGDAAEQPDYKNEVHDDEEPRTDTERIITGSDAAEQPDFKNEVHHEESRTWAETVQIIKGIHKNYKNEVHDDEEPRTDTERIITGSDAAEQPDYKNEVHDDEEPRTDTERIITGSDAAEQPDYKNEVHDDEEPRANTVRIITGSKKDEDVDLQSLLFQCDVLRCGRPASVEMALRCLQRYKATFGEDPDYMCRLARTYIDMHNITEEPDKKKSCAVDGRDEAESVLMKKSLNPDCHKQFAILTALNFQFDDQLGKTKTNHILKQHLDRFFTLGGTDPVCHFLMGHWCYNMCRLTELEKTSADSVTLKWPSMHDALEHFLRADKNVCGSSVSLKRHIARCYVELGLDSEARSWVGDVLVDSVRDLDLSTVINELQNVVFSTD</sequence>
<proteinExistence type="predicted"/>
<reference evidence="14" key="3">
    <citation type="submission" date="2025-09" db="UniProtKB">
        <authorList>
            <consortium name="Ensembl"/>
        </authorList>
    </citation>
    <scope>IDENTIFICATION</scope>
</reference>
<keyword evidence="5" id="KW-0812">Transmembrane</keyword>
<evidence type="ECO:0000256" key="11">
    <source>
        <dbReference type="ARBA" id="ARBA00023212"/>
    </source>
</evidence>
<dbReference type="GO" id="GO:0005876">
    <property type="term" value="C:spindle microtubule"/>
    <property type="evidence" value="ECO:0007669"/>
    <property type="project" value="TreeGrafter"/>
</dbReference>
<keyword evidence="6" id="KW-1000">Mitochondrion outer membrane</keyword>
<dbReference type="InterPro" id="IPR049039">
    <property type="entry name" value="RMD1-3_a_helical_rpt"/>
</dbReference>
<keyword evidence="4" id="KW-0963">Cytoplasm</keyword>
<feature type="region of interest" description="Disordered" evidence="13">
    <location>
        <begin position="103"/>
        <end position="169"/>
    </location>
</feature>
<dbReference type="Ensembl" id="ENSDCDT00010001345.1">
    <property type="protein sequence ID" value="ENSDCDP00010001285.1"/>
    <property type="gene ID" value="ENSDCDG00010000677.1"/>
</dbReference>
<keyword evidence="11" id="KW-0206">Cytoskeleton</keyword>
<name>A0AAY4A083_9TELE</name>
<dbReference type="Pfam" id="PF21033">
    <property type="entry name" value="RMD1-3"/>
    <property type="match status" value="1"/>
</dbReference>
<evidence type="ECO:0000256" key="3">
    <source>
        <dbReference type="ARBA" id="ARBA00004647"/>
    </source>
</evidence>
<evidence type="ECO:0000256" key="10">
    <source>
        <dbReference type="ARBA" id="ARBA00023136"/>
    </source>
</evidence>
<dbReference type="PANTHER" id="PTHR16056">
    <property type="entry name" value="REGULATOR OF MICROTUBULE DYNAMICS PROTEIN"/>
    <property type="match status" value="1"/>
</dbReference>
<reference evidence="14 15" key="1">
    <citation type="submission" date="2020-06" db="EMBL/GenBank/DDBJ databases">
        <authorList>
            <consortium name="Wellcome Sanger Institute Data Sharing"/>
        </authorList>
    </citation>
    <scope>NUCLEOTIDE SEQUENCE [LARGE SCALE GENOMIC DNA]</scope>
</reference>
<dbReference type="PANTHER" id="PTHR16056:SF18">
    <property type="entry name" value="REGULATOR OF MICROTUBULE DYNAMICS PROTEIN 3"/>
    <property type="match status" value="1"/>
</dbReference>
<dbReference type="AlphaFoldDB" id="A0AAY4A083"/>
<evidence type="ECO:0000256" key="5">
    <source>
        <dbReference type="ARBA" id="ARBA00022692"/>
    </source>
</evidence>
<keyword evidence="7" id="KW-1133">Transmembrane helix</keyword>
<evidence type="ECO:0000256" key="12">
    <source>
        <dbReference type="ARBA" id="ARBA00023242"/>
    </source>
</evidence>
<evidence type="ECO:0000313" key="15">
    <source>
        <dbReference type="Proteomes" id="UP000694580"/>
    </source>
</evidence>
<evidence type="ECO:0000256" key="4">
    <source>
        <dbReference type="ARBA" id="ARBA00022490"/>
    </source>
</evidence>
<dbReference type="GO" id="GO:0005634">
    <property type="term" value="C:nucleus"/>
    <property type="evidence" value="ECO:0007669"/>
    <property type="project" value="UniProtKB-SubCell"/>
</dbReference>
<accession>A0AAY4A083</accession>
<dbReference type="Proteomes" id="UP000694580">
    <property type="component" value="Chromosome 3"/>
</dbReference>
<protein>
    <submittedName>
        <fullName evidence="14">Uncharacterized protein</fullName>
    </submittedName>
</protein>
<keyword evidence="10" id="KW-0472">Membrane</keyword>
<evidence type="ECO:0000313" key="14">
    <source>
        <dbReference type="Ensembl" id="ENSDCDP00010001285.1"/>
    </source>
</evidence>
<evidence type="ECO:0000256" key="2">
    <source>
        <dbReference type="ARBA" id="ARBA00004572"/>
    </source>
</evidence>
<keyword evidence="9" id="KW-0496">Mitochondrion</keyword>
<keyword evidence="12" id="KW-0539">Nucleus</keyword>
<dbReference type="GO" id="GO:0008017">
    <property type="term" value="F:microtubule binding"/>
    <property type="evidence" value="ECO:0007669"/>
    <property type="project" value="TreeGrafter"/>
</dbReference>
<dbReference type="GeneTree" id="ENSGT00950000182992"/>
<feature type="compositionally biased region" description="Basic and acidic residues" evidence="13">
    <location>
        <begin position="158"/>
        <end position="169"/>
    </location>
</feature>
<evidence type="ECO:0000256" key="13">
    <source>
        <dbReference type="SAM" id="MobiDB-lite"/>
    </source>
</evidence>
<dbReference type="GO" id="GO:0097431">
    <property type="term" value="C:mitotic spindle pole"/>
    <property type="evidence" value="ECO:0007669"/>
    <property type="project" value="TreeGrafter"/>
</dbReference>
<organism evidence="14 15">
    <name type="scientific">Denticeps clupeoides</name>
    <name type="common">denticle herring</name>
    <dbReference type="NCBI Taxonomy" id="299321"/>
    <lineage>
        <taxon>Eukaryota</taxon>
        <taxon>Metazoa</taxon>
        <taxon>Chordata</taxon>
        <taxon>Craniata</taxon>
        <taxon>Vertebrata</taxon>
        <taxon>Euteleostomi</taxon>
        <taxon>Actinopterygii</taxon>
        <taxon>Neopterygii</taxon>
        <taxon>Teleostei</taxon>
        <taxon>Clupei</taxon>
        <taxon>Clupeiformes</taxon>
        <taxon>Denticipitoidei</taxon>
        <taxon>Denticipitidae</taxon>
        <taxon>Denticeps</taxon>
    </lineage>
</organism>
<evidence type="ECO:0000256" key="9">
    <source>
        <dbReference type="ARBA" id="ARBA00023128"/>
    </source>
</evidence>
<keyword evidence="15" id="KW-1185">Reference proteome</keyword>
<reference evidence="14" key="2">
    <citation type="submission" date="2025-08" db="UniProtKB">
        <authorList>
            <consortium name="Ensembl"/>
        </authorList>
    </citation>
    <scope>IDENTIFICATION</scope>
</reference>
<evidence type="ECO:0000256" key="7">
    <source>
        <dbReference type="ARBA" id="ARBA00022989"/>
    </source>
</evidence>
<evidence type="ECO:0000256" key="8">
    <source>
        <dbReference type="ARBA" id="ARBA00023054"/>
    </source>
</evidence>